<dbReference type="SFLD" id="SFLDG01135">
    <property type="entry name" value="C1.5.6:_HAD__Beta-PGM__Phospha"/>
    <property type="match status" value="1"/>
</dbReference>
<dbReference type="PANTHER" id="PTHR43434:SF23">
    <property type="entry name" value="PHOSPHOGLYCOLATE PHOSPHATASE"/>
    <property type="match status" value="1"/>
</dbReference>
<evidence type="ECO:0000256" key="2">
    <source>
        <dbReference type="ARBA" id="ARBA00022801"/>
    </source>
</evidence>
<dbReference type="EMBL" id="CP003989">
    <property type="protein sequence ID" value="AGA33189.1"/>
    <property type="molecule type" value="Genomic_DNA"/>
</dbReference>
<dbReference type="EC" id="3.1.3.18" evidence="5"/>
<gene>
    <name evidence="5" type="ordered locus">TVNIR_1522</name>
</gene>
<organism evidence="5 6">
    <name type="scientific">Thioalkalivibrio nitratireducens (strain DSM 14787 / UNIQEM 213 / ALEN2)</name>
    <dbReference type="NCBI Taxonomy" id="1255043"/>
    <lineage>
        <taxon>Bacteria</taxon>
        <taxon>Pseudomonadati</taxon>
        <taxon>Pseudomonadota</taxon>
        <taxon>Gammaproteobacteria</taxon>
        <taxon>Chromatiales</taxon>
        <taxon>Ectothiorhodospiraceae</taxon>
        <taxon>Thioalkalivibrio</taxon>
    </lineage>
</organism>
<keyword evidence="3" id="KW-0460">Magnesium</keyword>
<dbReference type="InterPro" id="IPR036412">
    <property type="entry name" value="HAD-like_sf"/>
</dbReference>
<dbReference type="SFLD" id="SFLDG01129">
    <property type="entry name" value="C1.5:_HAD__Beta-PGM__Phosphata"/>
    <property type="match status" value="1"/>
</dbReference>
<dbReference type="PRINTS" id="PR00413">
    <property type="entry name" value="HADHALOGNASE"/>
</dbReference>
<proteinExistence type="predicted"/>
<evidence type="ECO:0000256" key="3">
    <source>
        <dbReference type="ARBA" id="ARBA00022842"/>
    </source>
</evidence>
<dbReference type="GO" id="GO:0005829">
    <property type="term" value="C:cytosol"/>
    <property type="evidence" value="ECO:0007669"/>
    <property type="project" value="TreeGrafter"/>
</dbReference>
<evidence type="ECO:0000313" key="5">
    <source>
        <dbReference type="EMBL" id="AGA33189.1"/>
    </source>
</evidence>
<dbReference type="Gene3D" id="1.10.150.240">
    <property type="entry name" value="Putative phosphatase, domain 2"/>
    <property type="match status" value="1"/>
</dbReference>
<dbReference type="GO" id="GO:0046872">
    <property type="term" value="F:metal ion binding"/>
    <property type="evidence" value="ECO:0007669"/>
    <property type="project" value="UniProtKB-KW"/>
</dbReference>
<dbReference type="RefSeq" id="WP_015258323.1">
    <property type="nucleotide sequence ID" value="NC_019902.2"/>
</dbReference>
<dbReference type="PATRIC" id="fig|1255043.3.peg.1540"/>
<dbReference type="KEGG" id="tni:TVNIR_1522"/>
<dbReference type="Pfam" id="PF13419">
    <property type="entry name" value="HAD_2"/>
    <property type="match status" value="1"/>
</dbReference>
<dbReference type="NCBIfam" id="TIGR01509">
    <property type="entry name" value="HAD-SF-IA-v3"/>
    <property type="match status" value="1"/>
</dbReference>
<keyword evidence="4" id="KW-0119">Carbohydrate metabolism</keyword>
<dbReference type="FunFam" id="3.40.50.1000:FF:000022">
    <property type="entry name" value="Phosphoglycolate phosphatase"/>
    <property type="match status" value="1"/>
</dbReference>
<sequence>MKYPLRSVLFDLDGTLLDTAPDMHAALDRLLREERRPPLPFPAVRSHVSHGSRALVELGFPDADSVTRERLKQRYLEIYAENLCRDTALFSGMAEVLDELERLGLRIGVVTNKPAWLTEPLLEALGLSARLASIVSGDTLPERKPAPEPMWLAARQSGAEPGEVVYIGDAERDIAAGRAAGMHTLIAGWGYIDPAEDPASWQADGSLAAPADFWVWVDALAAGREWLAS</sequence>
<keyword evidence="1" id="KW-0479">Metal-binding</keyword>
<dbReference type="NCBIfam" id="TIGR01549">
    <property type="entry name" value="HAD-SF-IA-v1"/>
    <property type="match status" value="1"/>
</dbReference>
<dbReference type="HOGENOM" id="CLU_045011_19_1_6"/>
<name>L0DUB3_THIND</name>
<keyword evidence="2 5" id="KW-0378">Hydrolase</keyword>
<dbReference type="InterPro" id="IPR023198">
    <property type="entry name" value="PGP-like_dom2"/>
</dbReference>
<dbReference type="STRING" id="1255043.TVNIR_1522"/>
<dbReference type="PANTHER" id="PTHR43434">
    <property type="entry name" value="PHOSPHOGLYCOLATE PHOSPHATASE"/>
    <property type="match status" value="1"/>
</dbReference>
<dbReference type="InterPro" id="IPR050155">
    <property type="entry name" value="HAD-like_hydrolase_sf"/>
</dbReference>
<evidence type="ECO:0000313" key="6">
    <source>
        <dbReference type="Proteomes" id="UP000010809"/>
    </source>
</evidence>
<dbReference type="InterPro" id="IPR041492">
    <property type="entry name" value="HAD_2"/>
</dbReference>
<dbReference type="OrthoDB" id="9776368at2"/>
<keyword evidence="6" id="KW-1185">Reference proteome</keyword>
<evidence type="ECO:0000256" key="4">
    <source>
        <dbReference type="ARBA" id="ARBA00023277"/>
    </source>
</evidence>
<dbReference type="GO" id="GO:0006281">
    <property type="term" value="P:DNA repair"/>
    <property type="evidence" value="ECO:0007669"/>
    <property type="project" value="TreeGrafter"/>
</dbReference>
<protein>
    <submittedName>
        <fullName evidence="5">Phosphoglycolate phosphatase, prokaryotic: HAD-superfamily hydrolase</fullName>
        <ecNumber evidence="5">3.1.3.18</ecNumber>
    </submittedName>
</protein>
<dbReference type="SFLD" id="SFLDS00003">
    <property type="entry name" value="Haloacid_Dehalogenase"/>
    <property type="match status" value="1"/>
</dbReference>
<dbReference type="SUPFAM" id="SSF56784">
    <property type="entry name" value="HAD-like"/>
    <property type="match status" value="1"/>
</dbReference>
<dbReference type="AlphaFoldDB" id="L0DUB3"/>
<reference evidence="5" key="1">
    <citation type="submission" date="2015-12" db="EMBL/GenBank/DDBJ databases">
        <authorList>
            <person name="Tikhonova T.V."/>
            <person name="Pavlov A.R."/>
            <person name="Beletsky A.V."/>
            <person name="Mardanov A.V."/>
            <person name="Sorokin D.Y."/>
            <person name="Ravin N.V."/>
            <person name="Popov V.O."/>
        </authorList>
    </citation>
    <scope>NUCLEOTIDE SEQUENCE</scope>
    <source>
        <strain evidence="5">DSM 14787</strain>
    </source>
</reference>
<evidence type="ECO:0000256" key="1">
    <source>
        <dbReference type="ARBA" id="ARBA00022723"/>
    </source>
</evidence>
<dbReference type="InterPro" id="IPR023214">
    <property type="entry name" value="HAD_sf"/>
</dbReference>
<dbReference type="InterPro" id="IPR006439">
    <property type="entry name" value="HAD-SF_hydro_IA"/>
</dbReference>
<accession>L0DUB3</accession>
<dbReference type="Gene3D" id="3.40.50.1000">
    <property type="entry name" value="HAD superfamily/HAD-like"/>
    <property type="match status" value="1"/>
</dbReference>
<dbReference type="eggNOG" id="COG0546">
    <property type="taxonomic scope" value="Bacteria"/>
</dbReference>
<dbReference type="Proteomes" id="UP000010809">
    <property type="component" value="Chromosome"/>
</dbReference>
<dbReference type="GO" id="GO:0008967">
    <property type="term" value="F:phosphoglycolate phosphatase activity"/>
    <property type="evidence" value="ECO:0007669"/>
    <property type="project" value="UniProtKB-EC"/>
</dbReference>